<dbReference type="Pfam" id="PF22882">
    <property type="entry name" value="GT-D-like"/>
    <property type="match status" value="1"/>
</dbReference>
<evidence type="ECO:0000313" key="2">
    <source>
        <dbReference type="EMBL" id="VVU95072.1"/>
    </source>
</evidence>
<gene>
    <name evidence="2" type="ORF">CPAV1605_797</name>
</gene>
<dbReference type="InterPro" id="IPR029044">
    <property type="entry name" value="Nucleotide-diphossugar_trans"/>
</dbReference>
<sequence>MIYLSVTTIPSRINNFYSFYENIMDGIKKPHKIILNVYITSLRGTKLDIPTDLNNLDNLIIIKHSEDYGPILKFLAVFEDIIKDEDIFIYCDDDIIYSDNWLETLINNIQQNPKKISSIALNSGVNTFCRFRYFTFNGFNSFLRGFAGVGFYKRIIKELNKMEIIHFLDSFEKKMSDDLIISYFINKNQIQCCKVKGDYKDFCYETEACNNKDSISQGVNGLLLPNKQKYHLICLDDPKILKFFDIESYIFCLNKGDKDIYNEFNKFKSKLIKSEHFSLIRFGDGELHYIKRSSHSHTEHSCSENEIPLELSELLVKSLELNDKNYFIGIPCGCLEKKDNFRKNLNESYNLNLSNCTFANLFTNSMSFKFKKEILPIIKKFPIVLISNNKTDVLKMQKNNFNIIKWFPVKYNAWKDYKTIIEDVCDHQRKNKIVDHIFIFCAGPVTNVLAYKLFLQEKKNIYLDLGSSIDVELGLGSNTRNYNSWFGWKKITTCYWNTPTFAYQISCNSSSKSQFFRFCLRFLALIYTITNIISNKINSFLGS</sequence>
<organism evidence="2">
    <name type="scientific">seawater metagenome</name>
    <dbReference type="NCBI Taxonomy" id="1561972"/>
    <lineage>
        <taxon>unclassified sequences</taxon>
        <taxon>metagenomes</taxon>
        <taxon>ecological metagenomes</taxon>
    </lineage>
</organism>
<accession>A0A5E8CLW8</accession>
<dbReference type="InterPro" id="IPR055171">
    <property type="entry name" value="GT-D-like"/>
</dbReference>
<dbReference type="AlphaFoldDB" id="A0A5E8CLW8"/>
<name>A0A5E8CLW8_9ZZZZ</name>
<dbReference type="SUPFAM" id="SSF53448">
    <property type="entry name" value="Nucleotide-diphospho-sugar transferases"/>
    <property type="match status" value="1"/>
</dbReference>
<reference evidence="2" key="1">
    <citation type="submission" date="2019-09" db="EMBL/GenBank/DDBJ databases">
        <authorList>
            <person name="Needham M D."/>
        </authorList>
    </citation>
    <scope>NUCLEOTIDE SEQUENCE</scope>
</reference>
<protein>
    <recommendedName>
        <fullName evidence="1">GT-D fold-like domain-containing protein</fullName>
    </recommendedName>
</protein>
<dbReference type="EMBL" id="CABVLZ010000003">
    <property type="protein sequence ID" value="VVU95072.1"/>
    <property type="molecule type" value="Genomic_DNA"/>
</dbReference>
<evidence type="ECO:0000259" key="1">
    <source>
        <dbReference type="Pfam" id="PF22882"/>
    </source>
</evidence>
<feature type="domain" description="GT-D fold-like" evidence="1">
    <location>
        <begin position="265"/>
        <end position="470"/>
    </location>
</feature>
<proteinExistence type="predicted"/>